<evidence type="ECO:0000313" key="1">
    <source>
        <dbReference type="EMBL" id="VEL42652.1"/>
    </source>
</evidence>
<organism evidence="1 2">
    <name type="scientific">Protopolystoma xenopodis</name>
    <dbReference type="NCBI Taxonomy" id="117903"/>
    <lineage>
        <taxon>Eukaryota</taxon>
        <taxon>Metazoa</taxon>
        <taxon>Spiralia</taxon>
        <taxon>Lophotrochozoa</taxon>
        <taxon>Platyhelminthes</taxon>
        <taxon>Monogenea</taxon>
        <taxon>Polyopisthocotylea</taxon>
        <taxon>Polystomatidea</taxon>
        <taxon>Polystomatidae</taxon>
        <taxon>Protopolystoma</taxon>
    </lineage>
</organism>
<sequence>MSRKHRSQNWRREERAKCQLSHDAFSLHSESAFTSEAMTRLIRNLTGLPGQLDPGDMCWLHRGTFSKHAEQIGRQGVRRQTRRPPITGRQLVGAWSAVGPLCH</sequence>
<gene>
    <name evidence="1" type="ORF">PXEA_LOCUS36092</name>
</gene>
<reference evidence="1" key="1">
    <citation type="submission" date="2018-11" db="EMBL/GenBank/DDBJ databases">
        <authorList>
            <consortium name="Pathogen Informatics"/>
        </authorList>
    </citation>
    <scope>NUCLEOTIDE SEQUENCE</scope>
</reference>
<dbReference type="Proteomes" id="UP000784294">
    <property type="component" value="Unassembled WGS sequence"/>
</dbReference>
<accession>A0A448XQW6</accession>
<evidence type="ECO:0000313" key="2">
    <source>
        <dbReference type="Proteomes" id="UP000784294"/>
    </source>
</evidence>
<protein>
    <submittedName>
        <fullName evidence="1">Uncharacterized protein</fullName>
    </submittedName>
</protein>
<keyword evidence="2" id="KW-1185">Reference proteome</keyword>
<dbReference type="AlphaFoldDB" id="A0A448XQW6"/>
<dbReference type="EMBL" id="CAAALY010275652">
    <property type="protein sequence ID" value="VEL42652.1"/>
    <property type="molecule type" value="Genomic_DNA"/>
</dbReference>
<name>A0A448XQW6_9PLAT</name>
<proteinExistence type="predicted"/>
<comment type="caution">
    <text evidence="1">The sequence shown here is derived from an EMBL/GenBank/DDBJ whole genome shotgun (WGS) entry which is preliminary data.</text>
</comment>